<gene>
    <name evidence="2" type="ORF">HHL28_13910</name>
</gene>
<keyword evidence="1" id="KW-0812">Transmembrane</keyword>
<feature type="transmembrane region" description="Helical" evidence="1">
    <location>
        <begin position="46"/>
        <end position="65"/>
    </location>
</feature>
<dbReference type="KEGG" id="acru:HHL28_13910"/>
<protein>
    <submittedName>
        <fullName evidence="2">Uncharacterized protein</fullName>
    </submittedName>
</protein>
<name>A0A858RA41_9PROT</name>
<keyword evidence="1" id="KW-0472">Membrane</keyword>
<feature type="transmembrane region" description="Helical" evidence="1">
    <location>
        <begin position="12"/>
        <end position="34"/>
    </location>
</feature>
<keyword evidence="1" id="KW-1133">Transmembrane helix</keyword>
<dbReference type="AlphaFoldDB" id="A0A858RA41"/>
<evidence type="ECO:0000256" key="1">
    <source>
        <dbReference type="SAM" id="Phobius"/>
    </source>
</evidence>
<dbReference type="Proteomes" id="UP000501891">
    <property type="component" value="Chromosome"/>
</dbReference>
<reference evidence="2" key="1">
    <citation type="submission" date="2020-04" db="EMBL/GenBank/DDBJ databases">
        <title>A desert anoxygenic phototrophic bacterium fixes CO2 using RubisCO under aerobic conditions.</title>
        <authorList>
            <person name="Tang K."/>
        </authorList>
    </citation>
    <scope>NUCLEOTIDE SEQUENCE [LARGE SCALE GENOMIC DNA]</scope>
    <source>
        <strain evidence="2">MIMtkB3</strain>
    </source>
</reference>
<dbReference type="EMBL" id="CP051775">
    <property type="protein sequence ID" value="QJE74042.1"/>
    <property type="molecule type" value="Genomic_DNA"/>
</dbReference>
<proteinExistence type="predicted"/>
<organism evidence="2 3">
    <name type="scientific">Aerophototrophica crusticola</name>
    <dbReference type="NCBI Taxonomy" id="1709002"/>
    <lineage>
        <taxon>Bacteria</taxon>
        <taxon>Pseudomonadati</taxon>
        <taxon>Pseudomonadota</taxon>
        <taxon>Alphaproteobacteria</taxon>
        <taxon>Rhodospirillales</taxon>
        <taxon>Rhodospirillaceae</taxon>
        <taxon>Aerophototrophica</taxon>
    </lineage>
</organism>
<evidence type="ECO:0000313" key="2">
    <source>
        <dbReference type="EMBL" id="QJE74042.1"/>
    </source>
</evidence>
<keyword evidence="3" id="KW-1185">Reference proteome</keyword>
<accession>A0A858RA41</accession>
<evidence type="ECO:0000313" key="3">
    <source>
        <dbReference type="Proteomes" id="UP000501891"/>
    </source>
</evidence>
<sequence length="129" mass="13527">MRLPGATRIDLNTLATLVLLPAVTGLVVGGTVAWSVPTAAAELGGFLFALSLVKLCYLGTAAAHLGRWIAEKTDGGPGSAGWWSGDADEYLSHHRAREQEGCDWAAFPNPLDGCALAIALTTLVHMLTR</sequence>